<dbReference type="InParanoid" id="B9T831"/>
<feature type="compositionally biased region" description="Basic and acidic residues" evidence="1">
    <location>
        <begin position="9"/>
        <end position="37"/>
    </location>
</feature>
<protein>
    <submittedName>
        <fullName evidence="2">Uncharacterized protein</fullName>
    </submittedName>
</protein>
<reference evidence="3" key="1">
    <citation type="journal article" date="2010" name="Nat. Biotechnol.">
        <title>Draft genome sequence of the oilseed species Ricinus communis.</title>
        <authorList>
            <person name="Chan A.P."/>
            <person name="Crabtree J."/>
            <person name="Zhao Q."/>
            <person name="Lorenzi H."/>
            <person name="Orvis J."/>
            <person name="Puiu D."/>
            <person name="Melake-Berhan A."/>
            <person name="Jones K.M."/>
            <person name="Redman J."/>
            <person name="Chen G."/>
            <person name="Cahoon E.B."/>
            <person name="Gedil M."/>
            <person name="Stanke M."/>
            <person name="Haas B.J."/>
            <person name="Wortman J.R."/>
            <person name="Fraser-Liggett C.M."/>
            <person name="Ravel J."/>
            <person name="Rabinowicz P.D."/>
        </authorList>
    </citation>
    <scope>NUCLEOTIDE SEQUENCE [LARGE SCALE GENOMIC DNA]</scope>
    <source>
        <strain evidence="3">cv. Hale</strain>
    </source>
</reference>
<dbReference type="Proteomes" id="UP000008311">
    <property type="component" value="Unassembled WGS sequence"/>
</dbReference>
<feature type="region of interest" description="Disordered" evidence="1">
    <location>
        <begin position="1"/>
        <end position="37"/>
    </location>
</feature>
<dbReference type="AlphaFoldDB" id="B9T831"/>
<sequence length="57" mass="6784">MNTVNPISKSDKDSEHGQGPKQKDDKDSNKKERSNYRFWTKTRDRVLEEIFVLEDKD</sequence>
<evidence type="ECO:0000256" key="1">
    <source>
        <dbReference type="SAM" id="MobiDB-lite"/>
    </source>
</evidence>
<name>B9T831_RICCO</name>
<evidence type="ECO:0000313" key="3">
    <source>
        <dbReference type="Proteomes" id="UP000008311"/>
    </source>
</evidence>
<organism evidence="2 3">
    <name type="scientific">Ricinus communis</name>
    <name type="common">Castor bean</name>
    <dbReference type="NCBI Taxonomy" id="3988"/>
    <lineage>
        <taxon>Eukaryota</taxon>
        <taxon>Viridiplantae</taxon>
        <taxon>Streptophyta</taxon>
        <taxon>Embryophyta</taxon>
        <taxon>Tracheophyta</taxon>
        <taxon>Spermatophyta</taxon>
        <taxon>Magnoliopsida</taxon>
        <taxon>eudicotyledons</taxon>
        <taxon>Gunneridae</taxon>
        <taxon>Pentapetalae</taxon>
        <taxon>rosids</taxon>
        <taxon>fabids</taxon>
        <taxon>Malpighiales</taxon>
        <taxon>Euphorbiaceae</taxon>
        <taxon>Acalyphoideae</taxon>
        <taxon>Acalypheae</taxon>
        <taxon>Ricinus</taxon>
    </lineage>
</organism>
<proteinExistence type="predicted"/>
<dbReference type="EMBL" id="EQ974904">
    <property type="protein sequence ID" value="EEF27983.1"/>
    <property type="molecule type" value="Genomic_DNA"/>
</dbReference>
<accession>B9T831</accession>
<gene>
    <name evidence="2" type="ORF">RCOM_0195110</name>
</gene>
<keyword evidence="3" id="KW-1185">Reference proteome</keyword>
<evidence type="ECO:0000313" key="2">
    <source>
        <dbReference type="EMBL" id="EEF27983.1"/>
    </source>
</evidence>